<keyword evidence="1" id="KW-0614">Plasmid</keyword>
<accession>A0AAX3MRV4</accession>
<evidence type="ECO:0000313" key="1">
    <source>
        <dbReference type="EMBL" id="WDB32088.1"/>
    </source>
</evidence>
<sequence length="93" mass="11021">MKFTSTTNHVFTFERVTLCTITLIHKGTEYVVIFTDNNKIRDYKTGIIPQFGEINQSDIDLILFYRGEYEKYFDLLKDGDECLSFKDFIECLR</sequence>
<reference evidence="1" key="1">
    <citation type="submission" date="2023-02" db="EMBL/GenBank/DDBJ databases">
        <title>Escherichia albertii as a potential enteropathogen in the light of epidemiological and genomic studies.</title>
        <authorList>
            <person name="Leszczynska K."/>
            <person name="Swiecicka I."/>
            <person name="Daniluk T."/>
            <person name="Lebensztejn D."/>
            <person name="Chmielewska S."/>
            <person name="Leszczynska D."/>
            <person name="Gawor J."/>
            <person name="Kliber M."/>
        </authorList>
    </citation>
    <scope>NUCLEOTIDE SEQUENCE</scope>
    <source>
        <strain evidence="1">BIA_7</strain>
        <plasmid evidence="1">pEA7_3</plasmid>
    </source>
</reference>
<protein>
    <submittedName>
        <fullName evidence="1">Uncharacterized protein</fullName>
    </submittedName>
</protein>
<organism evidence="1 2">
    <name type="scientific">Escherichia albertii</name>
    <dbReference type="NCBI Taxonomy" id="208962"/>
    <lineage>
        <taxon>Bacteria</taxon>
        <taxon>Pseudomonadati</taxon>
        <taxon>Pseudomonadota</taxon>
        <taxon>Gammaproteobacteria</taxon>
        <taxon>Enterobacterales</taxon>
        <taxon>Enterobacteriaceae</taxon>
        <taxon>Escherichia</taxon>
    </lineage>
</organism>
<dbReference type="EMBL" id="CP117565">
    <property type="protein sequence ID" value="WDB32088.1"/>
    <property type="molecule type" value="Genomic_DNA"/>
</dbReference>
<gene>
    <name evidence="1" type="ORF">PS049_26340</name>
</gene>
<proteinExistence type="predicted"/>
<evidence type="ECO:0000313" key="2">
    <source>
        <dbReference type="Proteomes" id="UP001219219"/>
    </source>
</evidence>
<dbReference type="AlphaFoldDB" id="A0AAX3MRV4"/>
<dbReference type="RefSeq" id="WP_097415049.1">
    <property type="nucleotide sequence ID" value="NZ_CP117565.1"/>
</dbReference>
<geneLocation type="plasmid" evidence="1 2">
    <name>pEA7_3</name>
</geneLocation>
<name>A0AAX3MRV4_ESCAL</name>
<dbReference type="Proteomes" id="UP001219219">
    <property type="component" value="Plasmid pEA7_3"/>
</dbReference>